<comment type="subcellular location">
    <subcellularLocation>
        <location evidence="1">Cell membrane</location>
        <topology evidence="1">Multi-pass membrane protein</topology>
    </subcellularLocation>
</comment>
<feature type="transmembrane region" description="Helical" evidence="7">
    <location>
        <begin position="63"/>
        <end position="83"/>
    </location>
</feature>
<dbReference type="InterPro" id="IPR048454">
    <property type="entry name" value="YetF_N"/>
</dbReference>
<comment type="caution">
    <text evidence="10">The sequence shown here is derived from an EMBL/GenBank/DDBJ whole genome shotgun (WGS) entry which is preliminary data.</text>
</comment>
<evidence type="ECO:0000313" key="10">
    <source>
        <dbReference type="EMBL" id="RRC94779.1"/>
    </source>
</evidence>
<evidence type="ECO:0000256" key="1">
    <source>
        <dbReference type="ARBA" id="ARBA00004651"/>
    </source>
</evidence>
<dbReference type="RefSeq" id="WP_124871687.1">
    <property type="nucleotide sequence ID" value="NZ_RQZF01000010.1"/>
</dbReference>
<dbReference type="Proteomes" id="UP000280444">
    <property type="component" value="Unassembled WGS sequence"/>
</dbReference>
<dbReference type="OrthoDB" id="9778331at2"/>
<keyword evidence="3" id="KW-1003">Cell membrane</keyword>
<organism evidence="10 11">
    <name type="scientific">Schaalia canis</name>
    <dbReference type="NCBI Taxonomy" id="100469"/>
    <lineage>
        <taxon>Bacteria</taxon>
        <taxon>Bacillati</taxon>
        <taxon>Actinomycetota</taxon>
        <taxon>Actinomycetes</taxon>
        <taxon>Actinomycetales</taxon>
        <taxon>Actinomycetaceae</taxon>
        <taxon>Schaalia</taxon>
    </lineage>
</organism>
<evidence type="ECO:0000256" key="2">
    <source>
        <dbReference type="ARBA" id="ARBA00006448"/>
    </source>
</evidence>
<dbReference type="Pfam" id="PF04239">
    <property type="entry name" value="DUF421"/>
    <property type="match status" value="1"/>
</dbReference>
<feature type="domain" description="YetF C-terminal" evidence="8">
    <location>
        <begin position="87"/>
        <end position="203"/>
    </location>
</feature>
<feature type="domain" description="YetF-like N-terminal transmembrane" evidence="9">
    <location>
        <begin position="8"/>
        <end position="83"/>
    </location>
</feature>
<accession>A0A3P1SCK3</accession>
<keyword evidence="11" id="KW-1185">Reference proteome</keyword>
<protein>
    <submittedName>
        <fullName evidence="10">DUF421 domain-containing protein</fullName>
    </submittedName>
</protein>
<evidence type="ECO:0000259" key="8">
    <source>
        <dbReference type="Pfam" id="PF04239"/>
    </source>
</evidence>
<keyword evidence="5 7" id="KW-1133">Transmembrane helix</keyword>
<dbReference type="Gene3D" id="3.30.240.20">
    <property type="entry name" value="bsu07140 like domains"/>
    <property type="match status" value="2"/>
</dbReference>
<dbReference type="EMBL" id="RQZF01000010">
    <property type="protein sequence ID" value="RRC94779.1"/>
    <property type="molecule type" value="Genomic_DNA"/>
</dbReference>
<proteinExistence type="inferred from homology"/>
<dbReference type="PANTHER" id="PTHR34582">
    <property type="entry name" value="UPF0702 TRANSMEMBRANE PROTEIN YCAP"/>
    <property type="match status" value="1"/>
</dbReference>
<evidence type="ECO:0000313" key="11">
    <source>
        <dbReference type="Proteomes" id="UP000280444"/>
    </source>
</evidence>
<evidence type="ECO:0000256" key="5">
    <source>
        <dbReference type="ARBA" id="ARBA00022989"/>
    </source>
</evidence>
<evidence type="ECO:0000256" key="4">
    <source>
        <dbReference type="ARBA" id="ARBA00022692"/>
    </source>
</evidence>
<evidence type="ECO:0000256" key="6">
    <source>
        <dbReference type="ARBA" id="ARBA00023136"/>
    </source>
</evidence>
<dbReference type="InterPro" id="IPR007353">
    <property type="entry name" value="DUF421"/>
</dbReference>
<keyword evidence="6 7" id="KW-0472">Membrane</keyword>
<feature type="transmembrane region" description="Helical" evidence="7">
    <location>
        <begin position="6"/>
        <end position="28"/>
    </location>
</feature>
<reference evidence="10 11" key="1">
    <citation type="submission" date="2018-11" db="EMBL/GenBank/DDBJ databases">
        <title>Genomes From Bacteria Associated with the Canine Oral Cavity: a Test Case for Automated Genome-Based Taxonomic Assignment.</title>
        <authorList>
            <person name="Coil D.A."/>
            <person name="Jospin G."/>
            <person name="Darling A.E."/>
            <person name="Wallis C."/>
            <person name="Davis I.J."/>
            <person name="Harris S."/>
            <person name="Eisen J.A."/>
            <person name="Holcombe L.J."/>
            <person name="O'Flynn C."/>
        </authorList>
    </citation>
    <scope>NUCLEOTIDE SEQUENCE [LARGE SCALE GENOMIC DNA]</scope>
    <source>
        <strain evidence="10 11">OH770</strain>
    </source>
</reference>
<keyword evidence="4 7" id="KW-0812">Transmembrane</keyword>
<evidence type="ECO:0000256" key="3">
    <source>
        <dbReference type="ARBA" id="ARBA00022475"/>
    </source>
</evidence>
<name>A0A3P1SCK3_9ACTO</name>
<dbReference type="Pfam" id="PF20730">
    <property type="entry name" value="YetF_N"/>
    <property type="match status" value="1"/>
</dbReference>
<evidence type="ECO:0000256" key="7">
    <source>
        <dbReference type="SAM" id="Phobius"/>
    </source>
</evidence>
<evidence type="ECO:0000259" key="9">
    <source>
        <dbReference type="Pfam" id="PF20730"/>
    </source>
</evidence>
<feature type="transmembrane region" description="Helical" evidence="7">
    <location>
        <begin position="40"/>
        <end position="57"/>
    </location>
</feature>
<gene>
    <name evidence="10" type="ORF">EII11_08810</name>
</gene>
<dbReference type="InterPro" id="IPR023090">
    <property type="entry name" value="UPF0702_alpha/beta_dom_sf"/>
</dbReference>
<dbReference type="PANTHER" id="PTHR34582:SF6">
    <property type="entry name" value="UPF0702 TRANSMEMBRANE PROTEIN YCAP"/>
    <property type="match status" value="1"/>
</dbReference>
<dbReference type="GO" id="GO:0005886">
    <property type="term" value="C:plasma membrane"/>
    <property type="evidence" value="ECO:0007669"/>
    <property type="project" value="UniProtKB-SubCell"/>
</dbReference>
<dbReference type="AlphaFoldDB" id="A0A3P1SCK3"/>
<sequence>MSIDLMFYLYSLLKFTTGFLIIATYLKLTNKLQSGPVTPIDYIGNFVLGGIISGVIYNSEIPFHRFVLVLLIAIAMISLLNFITMRFLAVRQAVTSDPLPIIVNGVFQVGDDDRKNTFDIITFISQLRARGIYSLEDISFAQIEPDGSLTVIKKGEGVINTLLVRNGQVLESHLEAIERDKEWLAAELTEEGLSIEDAYLVELSREKHLFVVKKDGTCIAKEIA</sequence>
<comment type="similarity">
    <text evidence="2">Belongs to the UPF0702 family.</text>
</comment>